<proteinExistence type="predicted"/>
<protein>
    <submittedName>
        <fullName evidence="3">Uncharacterized protein</fullName>
    </submittedName>
</protein>
<organism evidence="3 4">
    <name type="scientific">Luteolibacter soli</name>
    <dbReference type="NCBI Taxonomy" id="3135280"/>
    <lineage>
        <taxon>Bacteria</taxon>
        <taxon>Pseudomonadati</taxon>
        <taxon>Verrucomicrobiota</taxon>
        <taxon>Verrucomicrobiia</taxon>
        <taxon>Verrucomicrobiales</taxon>
        <taxon>Verrucomicrobiaceae</taxon>
        <taxon>Luteolibacter</taxon>
    </lineage>
</organism>
<feature type="chain" id="PRO_5047378005" evidence="2">
    <location>
        <begin position="19"/>
        <end position="317"/>
    </location>
</feature>
<evidence type="ECO:0000256" key="2">
    <source>
        <dbReference type="SAM" id="SignalP"/>
    </source>
</evidence>
<reference evidence="3 4" key="1">
    <citation type="submission" date="2024-04" db="EMBL/GenBank/DDBJ databases">
        <title>Luteolibacter sp. isolated from soil.</title>
        <authorList>
            <person name="An J."/>
        </authorList>
    </citation>
    <scope>NUCLEOTIDE SEQUENCE [LARGE SCALE GENOMIC DNA]</scope>
    <source>
        <strain evidence="3 4">Y139</strain>
    </source>
</reference>
<accession>A0ABU9APD6</accession>
<keyword evidence="2" id="KW-0732">Signal</keyword>
<feature type="region of interest" description="Disordered" evidence="1">
    <location>
        <begin position="29"/>
        <end position="57"/>
    </location>
</feature>
<gene>
    <name evidence="3" type="ORF">WKV53_02685</name>
</gene>
<feature type="signal peptide" evidence="2">
    <location>
        <begin position="1"/>
        <end position="18"/>
    </location>
</feature>
<sequence length="317" mass="33904">MKPVVATAIALLSFAAGWVLKPAPDAALASGSTAAGGGGKFSGKGGESDGGAAADGKYKDRGLVLPKRGGSKATVEVDVPSAQQRFEDTFGNAAERAETARLSRLSEALGLSVDQKETLRVLLANRRDGFRELAGSNNDPAAAIRQASISEKNFMEDMKKVLDPEQVTALENFKQREKDNDIEAKAQRDVADLIGQVDLSEEQRDQALEVMRKLSETSAAKRPEGWGLMNEGFGLLGGSQGSVLEDLGDVMDDPAIMKDPQAIQRRLVEAQRTTAEARISSLKSILTPGQLSQYRATLDARSAMMESFTPPPLSKDR</sequence>
<name>A0ABU9APD6_9BACT</name>
<keyword evidence="4" id="KW-1185">Reference proteome</keyword>
<dbReference type="Proteomes" id="UP001371305">
    <property type="component" value="Unassembled WGS sequence"/>
</dbReference>
<comment type="caution">
    <text evidence="3">The sequence shown here is derived from an EMBL/GenBank/DDBJ whole genome shotgun (WGS) entry which is preliminary data.</text>
</comment>
<evidence type="ECO:0000313" key="3">
    <source>
        <dbReference type="EMBL" id="MEK7949383.1"/>
    </source>
</evidence>
<dbReference type="EMBL" id="JBBUKT010000001">
    <property type="protein sequence ID" value="MEK7949383.1"/>
    <property type="molecule type" value="Genomic_DNA"/>
</dbReference>
<evidence type="ECO:0000313" key="4">
    <source>
        <dbReference type="Proteomes" id="UP001371305"/>
    </source>
</evidence>
<dbReference type="RefSeq" id="WP_341402800.1">
    <property type="nucleotide sequence ID" value="NZ_JBBUKT010000001.1"/>
</dbReference>
<feature type="compositionally biased region" description="Gly residues" evidence="1">
    <location>
        <begin position="34"/>
        <end position="49"/>
    </location>
</feature>
<evidence type="ECO:0000256" key="1">
    <source>
        <dbReference type="SAM" id="MobiDB-lite"/>
    </source>
</evidence>